<feature type="domain" description="EamA" evidence="2">
    <location>
        <begin position="153"/>
        <end position="283"/>
    </location>
</feature>
<dbReference type="Proteomes" id="UP000218151">
    <property type="component" value="Unassembled WGS sequence"/>
</dbReference>
<evidence type="ECO:0000313" key="4">
    <source>
        <dbReference type="Proteomes" id="UP000218151"/>
    </source>
</evidence>
<feature type="transmembrane region" description="Helical" evidence="1">
    <location>
        <begin position="152"/>
        <end position="172"/>
    </location>
</feature>
<gene>
    <name evidence="3" type="ORF">CKY28_12705</name>
</gene>
<dbReference type="InterPro" id="IPR037185">
    <property type="entry name" value="EmrE-like"/>
</dbReference>
<dbReference type="EMBL" id="NSLI01000004">
    <property type="protein sequence ID" value="PAX06929.1"/>
    <property type="molecule type" value="Genomic_DNA"/>
</dbReference>
<dbReference type="RefSeq" id="WP_095998755.1">
    <property type="nucleotide sequence ID" value="NZ_NSLI01000004.1"/>
</dbReference>
<dbReference type="PANTHER" id="PTHR22911">
    <property type="entry name" value="ACYL-MALONYL CONDENSING ENZYME-RELATED"/>
    <property type="match status" value="1"/>
</dbReference>
<keyword evidence="1" id="KW-0812">Transmembrane</keyword>
<feature type="transmembrane region" description="Helical" evidence="1">
    <location>
        <begin position="40"/>
        <end position="60"/>
    </location>
</feature>
<feature type="transmembrane region" description="Helical" evidence="1">
    <location>
        <begin position="98"/>
        <end position="116"/>
    </location>
</feature>
<sequence length="297" mass="30733">MRSVSAPLAFAVACTAVGTYAAMDVFMKALSIEAGAYSAVLWRSWVGVALSGVIFLGRGGRWPGPEALKLHALRGLTAGTSVLFFFWGLARIPMAKGVALTFLAPLIAIFLAGAVLGERIRRAAIYGSLVAGAGVLVIAWGEVERNASTDSVLGALAVFVASIFYAVSLVYLRRQAQAADPIEVTLFTGLVMGGMLLPGAPWWSGAPTTALAPMVVAAAVLGTVSSIMFAWAYSHAEAQVLAPVEYTAFVWAALFGWLAFGELVTAYTVAGTALIVMGCLIAVRKAAGSAPQSEAGA</sequence>
<dbReference type="GO" id="GO:0016020">
    <property type="term" value="C:membrane"/>
    <property type="evidence" value="ECO:0007669"/>
    <property type="project" value="InterPro"/>
</dbReference>
<dbReference type="SUPFAM" id="SSF103481">
    <property type="entry name" value="Multidrug resistance efflux transporter EmrE"/>
    <property type="match status" value="2"/>
</dbReference>
<proteinExistence type="predicted"/>
<name>A0A2A2SCF4_9SPHN</name>
<feature type="transmembrane region" description="Helical" evidence="1">
    <location>
        <begin position="266"/>
        <end position="283"/>
    </location>
</feature>
<accession>A0A2A2SCF4</accession>
<feature type="transmembrane region" description="Helical" evidence="1">
    <location>
        <begin position="210"/>
        <end position="233"/>
    </location>
</feature>
<feature type="transmembrane region" description="Helical" evidence="1">
    <location>
        <begin position="184"/>
        <end position="204"/>
    </location>
</feature>
<feature type="transmembrane region" description="Helical" evidence="1">
    <location>
        <begin position="72"/>
        <end position="92"/>
    </location>
</feature>
<evidence type="ECO:0000313" key="3">
    <source>
        <dbReference type="EMBL" id="PAX06929.1"/>
    </source>
</evidence>
<dbReference type="Pfam" id="PF00892">
    <property type="entry name" value="EamA"/>
    <property type="match status" value="2"/>
</dbReference>
<protein>
    <submittedName>
        <fullName evidence="3">EamA family transporter</fullName>
    </submittedName>
</protein>
<dbReference type="OrthoDB" id="7818056at2"/>
<evidence type="ECO:0000259" key="2">
    <source>
        <dbReference type="Pfam" id="PF00892"/>
    </source>
</evidence>
<feature type="transmembrane region" description="Helical" evidence="1">
    <location>
        <begin position="123"/>
        <end position="140"/>
    </location>
</feature>
<evidence type="ECO:0000256" key="1">
    <source>
        <dbReference type="SAM" id="Phobius"/>
    </source>
</evidence>
<comment type="caution">
    <text evidence="3">The sequence shown here is derived from an EMBL/GenBank/DDBJ whole genome shotgun (WGS) entry which is preliminary data.</text>
</comment>
<keyword evidence="1" id="KW-0472">Membrane</keyword>
<keyword evidence="4" id="KW-1185">Reference proteome</keyword>
<dbReference type="InterPro" id="IPR000620">
    <property type="entry name" value="EamA_dom"/>
</dbReference>
<reference evidence="4" key="1">
    <citation type="submission" date="2017-09" db="EMBL/GenBank/DDBJ databases">
        <authorList>
            <person name="Feng G."/>
            <person name="Zhu H."/>
        </authorList>
    </citation>
    <scope>NUCLEOTIDE SEQUENCE [LARGE SCALE GENOMIC DNA]</scope>
    <source>
        <strain evidence="4">1PNM-20</strain>
    </source>
</reference>
<keyword evidence="1" id="KW-1133">Transmembrane helix</keyword>
<dbReference type="AlphaFoldDB" id="A0A2A2SCF4"/>
<feature type="transmembrane region" description="Helical" evidence="1">
    <location>
        <begin position="240"/>
        <end position="260"/>
    </location>
</feature>
<organism evidence="3 4">
    <name type="scientific">Sphingomonas lenta</name>
    <dbReference type="NCBI Taxonomy" id="1141887"/>
    <lineage>
        <taxon>Bacteria</taxon>
        <taxon>Pseudomonadati</taxon>
        <taxon>Pseudomonadota</taxon>
        <taxon>Alphaproteobacteria</taxon>
        <taxon>Sphingomonadales</taxon>
        <taxon>Sphingomonadaceae</taxon>
        <taxon>Sphingomonas</taxon>
    </lineage>
</organism>
<feature type="domain" description="EamA" evidence="2">
    <location>
        <begin position="12"/>
        <end position="139"/>
    </location>
</feature>